<accession>A0A918ZYP1</accession>
<sequence>MAQLPWRFEAPEQLTRAPGELRQRQLGQHPPVTVHLRPTDPYLTADLGLTTEPGLTPARSLTTYPGLTTRSGPVSSPQPGATRARPLTPAHLAWPLRIAS</sequence>
<reference evidence="2" key="2">
    <citation type="submission" date="2020-09" db="EMBL/GenBank/DDBJ databases">
        <authorList>
            <person name="Sun Q."/>
            <person name="Ohkuma M."/>
        </authorList>
    </citation>
    <scope>NUCLEOTIDE SEQUENCE</scope>
    <source>
        <strain evidence="2">JCM 4784</strain>
    </source>
</reference>
<dbReference type="AlphaFoldDB" id="A0A918ZYP1"/>
<feature type="region of interest" description="Disordered" evidence="1">
    <location>
        <begin position="1"/>
        <end position="88"/>
    </location>
</feature>
<evidence type="ECO:0000313" key="2">
    <source>
        <dbReference type="EMBL" id="GHE77984.1"/>
    </source>
</evidence>
<gene>
    <name evidence="2" type="ORF">GCM10018785_52780</name>
</gene>
<dbReference type="Proteomes" id="UP000608024">
    <property type="component" value="Unassembled WGS sequence"/>
</dbReference>
<organism evidence="2 3">
    <name type="scientific">Streptomyces longispororuber</name>
    <dbReference type="NCBI Taxonomy" id="68230"/>
    <lineage>
        <taxon>Bacteria</taxon>
        <taxon>Bacillati</taxon>
        <taxon>Actinomycetota</taxon>
        <taxon>Actinomycetes</taxon>
        <taxon>Kitasatosporales</taxon>
        <taxon>Streptomycetaceae</taxon>
        <taxon>Streptomyces</taxon>
    </lineage>
</organism>
<dbReference type="EMBL" id="BNBT01000100">
    <property type="protein sequence ID" value="GHE77984.1"/>
    <property type="molecule type" value="Genomic_DNA"/>
</dbReference>
<evidence type="ECO:0000313" key="3">
    <source>
        <dbReference type="Proteomes" id="UP000608024"/>
    </source>
</evidence>
<feature type="compositionally biased region" description="Polar residues" evidence="1">
    <location>
        <begin position="59"/>
        <end position="79"/>
    </location>
</feature>
<name>A0A918ZYP1_9ACTN</name>
<protein>
    <submittedName>
        <fullName evidence="2">Uncharacterized protein</fullName>
    </submittedName>
</protein>
<proteinExistence type="predicted"/>
<evidence type="ECO:0000256" key="1">
    <source>
        <dbReference type="SAM" id="MobiDB-lite"/>
    </source>
</evidence>
<keyword evidence="3" id="KW-1185">Reference proteome</keyword>
<comment type="caution">
    <text evidence="2">The sequence shown here is derived from an EMBL/GenBank/DDBJ whole genome shotgun (WGS) entry which is preliminary data.</text>
</comment>
<reference evidence="2" key="1">
    <citation type="journal article" date="2014" name="Int. J. Syst. Evol. Microbiol.">
        <title>Complete genome sequence of Corynebacterium casei LMG S-19264T (=DSM 44701T), isolated from a smear-ripened cheese.</title>
        <authorList>
            <consortium name="US DOE Joint Genome Institute (JGI-PGF)"/>
            <person name="Walter F."/>
            <person name="Albersmeier A."/>
            <person name="Kalinowski J."/>
            <person name="Ruckert C."/>
        </authorList>
    </citation>
    <scope>NUCLEOTIDE SEQUENCE</scope>
    <source>
        <strain evidence="2">JCM 4784</strain>
    </source>
</reference>